<dbReference type="Proteomes" id="UP000598227">
    <property type="component" value="Unassembled WGS sequence"/>
</dbReference>
<protein>
    <submittedName>
        <fullName evidence="1">Uncharacterized protein</fullName>
    </submittedName>
</protein>
<sequence>MSAEFEDQLRGAFPASTDVAVVRALATGVSLADDMRRNTPWLTTSIGNDHRGLFRRVAAMWQFRQDCLNGSLPFEAMEVPNTTGSSHLLNIAAADFEAHIVRTDTEGAFPQDAPIRQDKSLSNQLDLFNDGKVVPFHEIAPDKYYAWLSFNADLTGGLTHVCWCMPEANRKVFLGRINIMRNAGTLSVEPHVPPPPDPTTAMKFKLDVVERFMDTKSDKKKQK</sequence>
<organism evidence="1 2">
    <name type="scientific">Aminobacter carboxidus</name>
    <dbReference type="NCBI Taxonomy" id="376165"/>
    <lineage>
        <taxon>Bacteria</taxon>
        <taxon>Pseudomonadati</taxon>
        <taxon>Pseudomonadota</taxon>
        <taxon>Alphaproteobacteria</taxon>
        <taxon>Hyphomicrobiales</taxon>
        <taxon>Phyllobacteriaceae</taxon>
        <taxon>Aminobacter</taxon>
    </lineage>
</organism>
<accession>A0ABR9GUX2</accession>
<gene>
    <name evidence="1" type="ORF">IHE39_24465</name>
</gene>
<dbReference type="RefSeq" id="WP_192568284.1">
    <property type="nucleotide sequence ID" value="NZ_JACZEP010000010.1"/>
</dbReference>
<name>A0ABR9GUX2_9HYPH</name>
<comment type="caution">
    <text evidence="1">The sequence shown here is derived from an EMBL/GenBank/DDBJ whole genome shotgun (WGS) entry which is preliminary data.</text>
</comment>
<evidence type="ECO:0000313" key="2">
    <source>
        <dbReference type="Proteomes" id="UP000598227"/>
    </source>
</evidence>
<reference evidence="1 2" key="1">
    <citation type="submission" date="2020-09" db="EMBL/GenBank/DDBJ databases">
        <title>Draft Genome Sequence of Aminobacter carboxidus type strain DSM 1086, a soil Gram-negative carboxydobacterium.</title>
        <authorList>
            <person name="Turrini P."/>
            <person name="Tescari M."/>
            <person name="Artuso I."/>
            <person name="Lugli G.A."/>
            <person name="Frangipani E."/>
            <person name="Ventura M."/>
            <person name="Visca P."/>
        </authorList>
    </citation>
    <scope>NUCLEOTIDE SEQUENCE [LARGE SCALE GENOMIC DNA]</scope>
    <source>
        <strain evidence="1 2">DSM 1086</strain>
    </source>
</reference>
<dbReference type="EMBL" id="JACZEP010000010">
    <property type="protein sequence ID" value="MBE1207456.1"/>
    <property type="molecule type" value="Genomic_DNA"/>
</dbReference>
<proteinExistence type="predicted"/>
<keyword evidence="2" id="KW-1185">Reference proteome</keyword>
<evidence type="ECO:0000313" key="1">
    <source>
        <dbReference type="EMBL" id="MBE1207456.1"/>
    </source>
</evidence>